<reference evidence="3" key="1">
    <citation type="submission" date="2016-06" db="UniProtKB">
        <authorList>
            <consortium name="WormBaseParasite"/>
        </authorList>
    </citation>
    <scope>IDENTIFICATION</scope>
</reference>
<dbReference type="Proteomes" id="UP000271087">
    <property type="component" value="Unassembled WGS sequence"/>
</dbReference>
<protein>
    <submittedName>
        <fullName evidence="3">Peptidase A1 domain-containing protein</fullName>
    </submittedName>
</protein>
<sequence>SLVGDSCVAIIEGRVGFNPYFKVGLFRMYDLAQFEASDLVKNYVCYTFHF</sequence>
<evidence type="ECO:0000313" key="1">
    <source>
        <dbReference type="EMBL" id="VDN06728.1"/>
    </source>
</evidence>
<dbReference type="AlphaFoldDB" id="A0A182F0B7"/>
<dbReference type="EMBL" id="UYRW01020414">
    <property type="protein sequence ID" value="VDN06728.1"/>
    <property type="molecule type" value="Genomic_DNA"/>
</dbReference>
<reference evidence="1 2" key="2">
    <citation type="submission" date="2018-08" db="EMBL/GenBank/DDBJ databases">
        <authorList>
            <person name="Laetsch R D."/>
            <person name="Stevens L."/>
            <person name="Kumar S."/>
            <person name="Blaxter L. M."/>
        </authorList>
    </citation>
    <scope>NUCLEOTIDE SEQUENCE [LARGE SCALE GENOMIC DNA]</scope>
</reference>
<evidence type="ECO:0000313" key="2">
    <source>
        <dbReference type="Proteomes" id="UP000271087"/>
    </source>
</evidence>
<accession>A0A182F0B7</accession>
<keyword evidence="2" id="KW-1185">Reference proteome</keyword>
<proteinExistence type="predicted"/>
<evidence type="ECO:0000313" key="3">
    <source>
        <dbReference type="WBParaSite" id="nOo.2.0.1.t13880-RA"/>
    </source>
</evidence>
<gene>
    <name evidence="1" type="ORF">NOO_LOCUS13880</name>
</gene>
<name>A0A182F0B7_ONCOC</name>
<dbReference type="WBParaSite" id="nOo.2.0.1.t13880-RA">
    <property type="protein sequence ID" value="nOo.2.0.1.t13880-RA"/>
    <property type="gene ID" value="nOo.2.0.1.g13880"/>
</dbReference>
<organism evidence="3">
    <name type="scientific">Onchocerca ochengi</name>
    <name type="common">Filarial nematode worm</name>
    <dbReference type="NCBI Taxonomy" id="42157"/>
    <lineage>
        <taxon>Eukaryota</taxon>
        <taxon>Metazoa</taxon>
        <taxon>Ecdysozoa</taxon>
        <taxon>Nematoda</taxon>
        <taxon>Chromadorea</taxon>
        <taxon>Rhabditida</taxon>
        <taxon>Spirurina</taxon>
        <taxon>Spiruromorpha</taxon>
        <taxon>Filarioidea</taxon>
        <taxon>Onchocercidae</taxon>
        <taxon>Onchocerca</taxon>
    </lineage>
</organism>